<keyword evidence="9" id="KW-1185">Reference proteome</keyword>
<feature type="compositionally biased region" description="Polar residues" evidence="6">
    <location>
        <begin position="617"/>
        <end position="635"/>
    </location>
</feature>
<reference evidence="8 9" key="1">
    <citation type="submission" date="2019-01" db="EMBL/GenBank/DDBJ databases">
        <authorList>
            <person name="Ferrante I. M."/>
        </authorList>
    </citation>
    <scope>NUCLEOTIDE SEQUENCE [LARGE SCALE GENOMIC DNA]</scope>
    <source>
        <strain evidence="8 9">B856</strain>
    </source>
</reference>
<feature type="region of interest" description="Disordered" evidence="6">
    <location>
        <begin position="159"/>
        <end position="194"/>
    </location>
</feature>
<accession>A0A448Z1E1</accession>
<proteinExistence type="predicted"/>
<keyword evidence="5" id="KW-0539">Nucleus</keyword>
<gene>
    <name evidence="8" type="ORF">PSNMU_V1.4_AUG-EV-PASAV3_0026550</name>
</gene>
<protein>
    <recommendedName>
        <fullName evidence="7">AP2/ERF domain-containing protein</fullName>
    </recommendedName>
</protein>
<name>A0A448Z1E1_9STRA</name>
<keyword evidence="3" id="KW-0238">DNA-binding</keyword>
<evidence type="ECO:0000313" key="8">
    <source>
        <dbReference type="EMBL" id="VEU35907.1"/>
    </source>
</evidence>
<evidence type="ECO:0000256" key="1">
    <source>
        <dbReference type="ARBA" id="ARBA00004123"/>
    </source>
</evidence>
<dbReference type="PROSITE" id="PS51032">
    <property type="entry name" value="AP2_ERF"/>
    <property type="match status" value="1"/>
</dbReference>
<feature type="compositionally biased region" description="Polar residues" evidence="6">
    <location>
        <begin position="896"/>
        <end position="906"/>
    </location>
</feature>
<dbReference type="EMBL" id="CAACVS010000072">
    <property type="protein sequence ID" value="VEU35907.1"/>
    <property type="molecule type" value="Genomic_DNA"/>
</dbReference>
<keyword evidence="2" id="KW-0805">Transcription regulation</keyword>
<evidence type="ECO:0000256" key="3">
    <source>
        <dbReference type="ARBA" id="ARBA00023125"/>
    </source>
</evidence>
<feature type="region of interest" description="Disordered" evidence="6">
    <location>
        <begin position="896"/>
        <end position="923"/>
    </location>
</feature>
<feature type="region of interest" description="Disordered" evidence="6">
    <location>
        <begin position="536"/>
        <end position="556"/>
    </location>
</feature>
<evidence type="ECO:0000256" key="2">
    <source>
        <dbReference type="ARBA" id="ARBA00023015"/>
    </source>
</evidence>
<evidence type="ECO:0000313" key="9">
    <source>
        <dbReference type="Proteomes" id="UP000291116"/>
    </source>
</evidence>
<dbReference type="GO" id="GO:0005634">
    <property type="term" value="C:nucleus"/>
    <property type="evidence" value="ECO:0007669"/>
    <property type="project" value="UniProtKB-SubCell"/>
</dbReference>
<feature type="domain" description="AP2/ERF" evidence="7">
    <location>
        <begin position="371"/>
        <end position="438"/>
    </location>
</feature>
<dbReference type="Gene3D" id="3.30.730.10">
    <property type="entry name" value="AP2/ERF domain"/>
    <property type="match status" value="1"/>
</dbReference>
<feature type="compositionally biased region" description="Polar residues" evidence="6">
    <location>
        <begin position="719"/>
        <end position="747"/>
    </location>
</feature>
<feature type="region of interest" description="Disordered" evidence="6">
    <location>
        <begin position="589"/>
        <end position="747"/>
    </location>
</feature>
<feature type="compositionally biased region" description="Basic and acidic residues" evidence="6">
    <location>
        <begin position="907"/>
        <end position="923"/>
    </location>
</feature>
<dbReference type="AlphaFoldDB" id="A0A448Z1E1"/>
<evidence type="ECO:0000256" key="5">
    <source>
        <dbReference type="ARBA" id="ARBA00023242"/>
    </source>
</evidence>
<dbReference type="InterPro" id="IPR036955">
    <property type="entry name" value="AP2/ERF_dom_sf"/>
</dbReference>
<sequence>MIRSYNPKTGRHSVQRINWRQDGGHHKPKEIILETLMPNISWLNDDSQRWKEIKLAIARDFHMKRNRNDKKPLEIPTDIVLPKETRQLGERVRRKKLYEPVKRTEVFSERASSKQEEGIRQQEGDLPIDSKTFAGKEISNYSKQDCLDKIIQTKQQYQKTELRSPVSGAVSEQMHTNEDKKQQSLKRKRDQPIHTKASFEIASQTISEQHHFEIEEELQQRNLKRPRSLNFKATIGTKSDTLSQSANSPRSNDLRSSFSKVSNQNKYSIDGSDSLQSTVKISCQNTGRVSPEGTTTEKMRIEQKQRSYIECHRINSDNKYGTTNNEDEMIRILKESSVRTTSLEISVNTIGSSNESGPSTRTFRKLHKKWGYSGVTLRVAPSDPSNPWEARCGRPQVVSGLGSAVIGRFKSREEAARAVDAALRQYGGVKDLQFLNFPTPEELRLMKSNTPNHCEGARQSIETLRQNLVKYEKVGKMRYCKSETERDVTKGRDEILRTDVGTDGIVQLNDIAKGKTQNKNRKHNKILTSVETTSIAGVDSSRKKTQRENSKQKENKILNSPLITSVGTVVTGLSRKQNRIENIKPTEKIVSSTKEKKNKTVSSAGTAIIGTPRKGSPLSTQNDKQVTSAATSNIGSIAGPSREHAQKGNAVQIEKKPHSISGTAIVGATEDDSSQEQNQIGNSRQKDTRSMSATNASIEEGSARKQTQNKASRPENKPLPSTRSTSSAVSQADSYRKSTTAKPGKSISTVTAGDRIAFEFSNGVYFGEIKECDTNHGCRSKWRWQVLFDDGEVYEFDVNDMRKSIALHKRILEKEVNNWKYNVGNLCVGDRIAYMFGNGVHFGAIKACKASDKPEKKRAWTVLFDDGDVEEFDYKKMKKSMAVCNEIRATEQTFTNESNKDLNQNSHCRDSHGEEKNTVNDSKREEKLKKLKKDFMAQKEKIERQLPERVKKRFFKVGFAQWEQRYLPVLFLGPYDISPGAIRKQWLRTFNNRAIEDDIPQIVFWFGSDVDDGFSILPEAYCLSFKAAKTKGLVAMKGGNGSLARDYNKSLANLFAALKKPIGPGRLPFKKLKEKHER</sequence>
<evidence type="ECO:0000259" key="7">
    <source>
        <dbReference type="PROSITE" id="PS51032"/>
    </source>
</evidence>
<dbReference type="InterPro" id="IPR001471">
    <property type="entry name" value="AP2/ERF_dom"/>
</dbReference>
<feature type="region of interest" description="Disordered" evidence="6">
    <location>
        <begin position="234"/>
        <end position="271"/>
    </location>
</feature>
<keyword evidence="4" id="KW-0804">Transcription</keyword>
<dbReference type="GO" id="GO:0003700">
    <property type="term" value="F:DNA-binding transcription factor activity"/>
    <property type="evidence" value="ECO:0007669"/>
    <property type="project" value="InterPro"/>
</dbReference>
<dbReference type="GO" id="GO:0003677">
    <property type="term" value="F:DNA binding"/>
    <property type="evidence" value="ECO:0007669"/>
    <property type="project" value="UniProtKB-KW"/>
</dbReference>
<evidence type="ECO:0000256" key="6">
    <source>
        <dbReference type="SAM" id="MobiDB-lite"/>
    </source>
</evidence>
<comment type="subcellular location">
    <subcellularLocation>
        <location evidence="1">Nucleus</location>
    </subcellularLocation>
</comment>
<evidence type="ECO:0000256" key="4">
    <source>
        <dbReference type="ARBA" id="ARBA00023163"/>
    </source>
</evidence>
<dbReference type="Proteomes" id="UP000291116">
    <property type="component" value="Unassembled WGS sequence"/>
</dbReference>
<feature type="compositionally biased region" description="Polar residues" evidence="6">
    <location>
        <begin position="236"/>
        <end position="271"/>
    </location>
</feature>
<feature type="compositionally biased region" description="Basic and acidic residues" evidence="6">
    <location>
        <begin position="540"/>
        <end position="556"/>
    </location>
</feature>
<organism evidence="8 9">
    <name type="scientific">Pseudo-nitzschia multistriata</name>
    <dbReference type="NCBI Taxonomy" id="183589"/>
    <lineage>
        <taxon>Eukaryota</taxon>
        <taxon>Sar</taxon>
        <taxon>Stramenopiles</taxon>
        <taxon>Ochrophyta</taxon>
        <taxon>Bacillariophyta</taxon>
        <taxon>Bacillariophyceae</taxon>
        <taxon>Bacillariophycidae</taxon>
        <taxon>Bacillariales</taxon>
        <taxon>Bacillariaceae</taxon>
        <taxon>Pseudo-nitzschia</taxon>
    </lineage>
</organism>
<dbReference type="OrthoDB" id="43508at2759"/>